<keyword evidence="3" id="KW-1185">Reference proteome</keyword>
<reference evidence="3" key="1">
    <citation type="submission" date="2010-05" db="EMBL/GenBank/DDBJ databases">
        <title>The genome sequence of Magnaporthe poae strain ATCC 64411.</title>
        <authorList>
            <person name="Ma L.-J."/>
            <person name="Dead R."/>
            <person name="Young S."/>
            <person name="Zeng Q."/>
            <person name="Koehrsen M."/>
            <person name="Alvarado L."/>
            <person name="Berlin A."/>
            <person name="Chapman S.B."/>
            <person name="Chen Z."/>
            <person name="Freedman E."/>
            <person name="Gellesch M."/>
            <person name="Goldberg J."/>
            <person name="Griggs A."/>
            <person name="Gujja S."/>
            <person name="Heilman E.R."/>
            <person name="Heiman D."/>
            <person name="Hepburn T."/>
            <person name="Howarth C."/>
            <person name="Jen D."/>
            <person name="Larson L."/>
            <person name="Mehta T."/>
            <person name="Neiman D."/>
            <person name="Pearson M."/>
            <person name="Roberts A."/>
            <person name="Saif S."/>
            <person name="Shea T."/>
            <person name="Shenoy N."/>
            <person name="Sisk P."/>
            <person name="Stolte C."/>
            <person name="Sykes S."/>
            <person name="Walk T."/>
            <person name="White J."/>
            <person name="Yandava C."/>
            <person name="Haas B."/>
            <person name="Nusbaum C."/>
            <person name="Birren B."/>
        </authorList>
    </citation>
    <scope>NUCLEOTIDE SEQUENCE [LARGE SCALE GENOMIC DNA]</scope>
    <source>
        <strain evidence="3">ATCC 64411 / 73-15</strain>
    </source>
</reference>
<evidence type="ECO:0000313" key="3">
    <source>
        <dbReference type="Proteomes" id="UP000011715"/>
    </source>
</evidence>
<proteinExistence type="predicted"/>
<dbReference type="PANTHER" id="PTHR24148">
    <property type="entry name" value="ANKYRIN REPEAT DOMAIN-CONTAINING PROTEIN 39 HOMOLOG-RELATED"/>
    <property type="match status" value="1"/>
</dbReference>
<evidence type="ECO:0000313" key="2">
    <source>
        <dbReference type="EnsemblFungi" id="MAPG_07777T0"/>
    </source>
</evidence>
<gene>
    <name evidence="1" type="ORF">MAPG_07777</name>
</gene>
<dbReference type="Proteomes" id="UP000011715">
    <property type="component" value="Unassembled WGS sequence"/>
</dbReference>
<dbReference type="VEuPathDB" id="FungiDB:MAPG_07777"/>
<reference evidence="1" key="2">
    <citation type="submission" date="2010-05" db="EMBL/GenBank/DDBJ databases">
        <title>The Genome Sequence of Magnaporthe poae strain ATCC 64411.</title>
        <authorList>
            <consortium name="The Broad Institute Genome Sequencing Platform"/>
            <consortium name="Broad Institute Genome Sequencing Center for Infectious Disease"/>
            <person name="Ma L.-J."/>
            <person name="Dead R."/>
            <person name="Young S."/>
            <person name="Zeng Q."/>
            <person name="Koehrsen M."/>
            <person name="Alvarado L."/>
            <person name="Berlin A."/>
            <person name="Chapman S.B."/>
            <person name="Chen Z."/>
            <person name="Freedman E."/>
            <person name="Gellesch M."/>
            <person name="Goldberg J."/>
            <person name="Griggs A."/>
            <person name="Gujja S."/>
            <person name="Heilman E.R."/>
            <person name="Heiman D."/>
            <person name="Hepburn T."/>
            <person name="Howarth C."/>
            <person name="Jen D."/>
            <person name="Larson L."/>
            <person name="Mehta T."/>
            <person name="Neiman D."/>
            <person name="Pearson M."/>
            <person name="Roberts A."/>
            <person name="Saif S."/>
            <person name="Shea T."/>
            <person name="Shenoy N."/>
            <person name="Sisk P."/>
            <person name="Stolte C."/>
            <person name="Sykes S."/>
            <person name="Walk T."/>
            <person name="White J."/>
            <person name="Yandava C."/>
            <person name="Haas B."/>
            <person name="Nusbaum C."/>
            <person name="Birren B."/>
        </authorList>
    </citation>
    <scope>NUCLEOTIDE SEQUENCE</scope>
    <source>
        <strain evidence="1">ATCC 64411</strain>
    </source>
</reference>
<accession>A0A0C4E5K5</accession>
<dbReference type="EMBL" id="GL876972">
    <property type="protein sequence ID" value="KLU88794.1"/>
    <property type="molecule type" value="Genomic_DNA"/>
</dbReference>
<name>A0A0C4E5K5_MAGP6</name>
<protein>
    <submittedName>
        <fullName evidence="1 2">Uncharacterized protein</fullName>
    </submittedName>
</protein>
<dbReference type="OrthoDB" id="2288928at2759"/>
<dbReference type="EMBL" id="ADBL01001888">
    <property type="status" value="NOT_ANNOTATED_CDS"/>
    <property type="molecule type" value="Genomic_DNA"/>
</dbReference>
<sequence>MEAQDVLEILIHAFNALRQVIGLREKLKGPPGHYLEDFDLPAMAAKIRDRDATDPRDKVYGILGLCPGIKTEWVSYGMSVEETYIRSARESIKHRGRLDILTQALGNTHSVDDLRYLRHVRETSKNGGSSRQLLSLPSWVPDWSRKVDFPSPFLGIAEDFTLP</sequence>
<dbReference type="EnsemblFungi" id="MAPG_07777T0">
    <property type="protein sequence ID" value="MAPG_07777T0"/>
    <property type="gene ID" value="MAPG_07777"/>
</dbReference>
<dbReference type="InterPro" id="IPR052895">
    <property type="entry name" value="HetReg/Transcr_Mod"/>
</dbReference>
<reference evidence="2" key="4">
    <citation type="journal article" date="2015" name="G3 (Bethesda)">
        <title>Genome sequences of three phytopathogenic species of the Magnaporthaceae family of fungi.</title>
        <authorList>
            <person name="Okagaki L.H."/>
            <person name="Nunes C.C."/>
            <person name="Sailsbery J."/>
            <person name="Clay B."/>
            <person name="Brown D."/>
            <person name="John T."/>
            <person name="Oh Y."/>
            <person name="Young N."/>
            <person name="Fitzgerald M."/>
            <person name="Haas B.J."/>
            <person name="Zeng Q."/>
            <person name="Young S."/>
            <person name="Adiconis X."/>
            <person name="Fan L."/>
            <person name="Levin J.Z."/>
            <person name="Mitchell T.K."/>
            <person name="Okubara P.A."/>
            <person name="Farman M.L."/>
            <person name="Kohn L.M."/>
            <person name="Birren B."/>
            <person name="Ma L.-J."/>
            <person name="Dean R.A."/>
        </authorList>
    </citation>
    <scope>NUCLEOTIDE SEQUENCE</scope>
    <source>
        <strain evidence="2">ATCC 64411 / 73-15</strain>
    </source>
</reference>
<dbReference type="PANTHER" id="PTHR24148:SF64">
    <property type="entry name" value="HETEROKARYON INCOMPATIBILITY DOMAIN-CONTAINING PROTEIN"/>
    <property type="match status" value="1"/>
</dbReference>
<reference evidence="1" key="3">
    <citation type="submission" date="2011-03" db="EMBL/GenBank/DDBJ databases">
        <title>Annotation of Magnaporthe poae ATCC 64411.</title>
        <authorList>
            <person name="Ma L.-J."/>
            <person name="Dead R."/>
            <person name="Young S.K."/>
            <person name="Zeng Q."/>
            <person name="Gargeya S."/>
            <person name="Fitzgerald M."/>
            <person name="Haas B."/>
            <person name="Abouelleil A."/>
            <person name="Alvarado L."/>
            <person name="Arachchi H.M."/>
            <person name="Berlin A."/>
            <person name="Brown A."/>
            <person name="Chapman S.B."/>
            <person name="Chen Z."/>
            <person name="Dunbar C."/>
            <person name="Freedman E."/>
            <person name="Gearin G."/>
            <person name="Gellesch M."/>
            <person name="Goldberg J."/>
            <person name="Griggs A."/>
            <person name="Gujja S."/>
            <person name="Heiman D."/>
            <person name="Howarth C."/>
            <person name="Larson L."/>
            <person name="Lui A."/>
            <person name="MacDonald P.J.P."/>
            <person name="Mehta T."/>
            <person name="Montmayeur A."/>
            <person name="Murphy C."/>
            <person name="Neiman D."/>
            <person name="Pearson M."/>
            <person name="Priest M."/>
            <person name="Roberts A."/>
            <person name="Saif S."/>
            <person name="Shea T."/>
            <person name="Shenoy N."/>
            <person name="Sisk P."/>
            <person name="Stolte C."/>
            <person name="Sykes S."/>
            <person name="Yandava C."/>
            <person name="Wortman J."/>
            <person name="Nusbaum C."/>
            <person name="Birren B."/>
        </authorList>
    </citation>
    <scope>NUCLEOTIDE SEQUENCE</scope>
    <source>
        <strain evidence="1">ATCC 64411</strain>
    </source>
</reference>
<dbReference type="AlphaFoldDB" id="A0A0C4E5K5"/>
<evidence type="ECO:0000313" key="1">
    <source>
        <dbReference type="EMBL" id="KLU88794.1"/>
    </source>
</evidence>
<reference evidence="2" key="5">
    <citation type="submission" date="2015-06" db="UniProtKB">
        <authorList>
            <consortium name="EnsemblFungi"/>
        </authorList>
    </citation>
    <scope>IDENTIFICATION</scope>
    <source>
        <strain evidence="2">ATCC 64411</strain>
    </source>
</reference>
<organism evidence="2 3">
    <name type="scientific">Magnaporthiopsis poae (strain ATCC 64411 / 73-15)</name>
    <name type="common">Kentucky bluegrass fungus</name>
    <name type="synonym">Magnaporthe poae</name>
    <dbReference type="NCBI Taxonomy" id="644358"/>
    <lineage>
        <taxon>Eukaryota</taxon>
        <taxon>Fungi</taxon>
        <taxon>Dikarya</taxon>
        <taxon>Ascomycota</taxon>
        <taxon>Pezizomycotina</taxon>
        <taxon>Sordariomycetes</taxon>
        <taxon>Sordariomycetidae</taxon>
        <taxon>Magnaporthales</taxon>
        <taxon>Magnaporthaceae</taxon>
        <taxon>Magnaporthiopsis</taxon>
    </lineage>
</organism>